<sequence>MRKGEAKALYKSDLSDHAVNIKKSMRKGSDTISFTKTKSSERIVRLDSKTYALITPLKATEGLYLFGDEEPLSNTTIQRIFDKGIKESGVKSIRIHDLRHSHATNLINAGANIVAVSKRLGHSDISITLRVYTHLMKRSEDELIAILEK</sequence>
<evidence type="ECO:0000256" key="1">
    <source>
        <dbReference type="ARBA" id="ARBA00023172"/>
    </source>
</evidence>
<dbReference type="PANTHER" id="PTHR30349">
    <property type="entry name" value="PHAGE INTEGRASE-RELATED"/>
    <property type="match status" value="1"/>
</dbReference>
<comment type="caution">
    <text evidence="3">The sequence shown here is derived from an EMBL/GenBank/DDBJ whole genome shotgun (WGS) entry which is preliminary data.</text>
</comment>
<dbReference type="InterPro" id="IPR011010">
    <property type="entry name" value="DNA_brk_join_enz"/>
</dbReference>
<dbReference type="PANTHER" id="PTHR30349:SF64">
    <property type="entry name" value="PROPHAGE INTEGRASE INTD-RELATED"/>
    <property type="match status" value="1"/>
</dbReference>
<dbReference type="InterPro" id="IPR050090">
    <property type="entry name" value="Tyrosine_recombinase_XerCD"/>
</dbReference>
<dbReference type="AlphaFoldDB" id="A0A645AAG6"/>
<reference evidence="3" key="1">
    <citation type="submission" date="2019-08" db="EMBL/GenBank/DDBJ databases">
        <authorList>
            <person name="Kucharzyk K."/>
            <person name="Murdoch R.W."/>
            <person name="Higgins S."/>
            <person name="Loffler F."/>
        </authorList>
    </citation>
    <scope>NUCLEOTIDE SEQUENCE</scope>
</reference>
<keyword evidence="1" id="KW-0233">DNA recombination</keyword>
<dbReference type="EMBL" id="VSSQ01011830">
    <property type="protein sequence ID" value="MPM47813.1"/>
    <property type="molecule type" value="Genomic_DNA"/>
</dbReference>
<dbReference type="GO" id="GO:0006310">
    <property type="term" value="P:DNA recombination"/>
    <property type="evidence" value="ECO:0007669"/>
    <property type="project" value="UniProtKB-KW"/>
</dbReference>
<dbReference type="InterPro" id="IPR013762">
    <property type="entry name" value="Integrase-like_cat_sf"/>
</dbReference>
<dbReference type="CDD" id="cd01189">
    <property type="entry name" value="INT_ICEBs1_C_like"/>
    <property type="match status" value="1"/>
</dbReference>
<dbReference type="Gene3D" id="1.10.443.10">
    <property type="entry name" value="Intergrase catalytic core"/>
    <property type="match status" value="1"/>
</dbReference>
<proteinExistence type="predicted"/>
<protein>
    <submittedName>
        <fullName evidence="3">Tyrosine recombinase XerC</fullName>
    </submittedName>
</protein>
<dbReference type="InterPro" id="IPR002104">
    <property type="entry name" value="Integrase_catalytic"/>
</dbReference>
<dbReference type="GO" id="GO:0015074">
    <property type="term" value="P:DNA integration"/>
    <property type="evidence" value="ECO:0007669"/>
    <property type="project" value="InterPro"/>
</dbReference>
<feature type="domain" description="Tyr recombinase" evidence="2">
    <location>
        <begin position="1"/>
        <end position="148"/>
    </location>
</feature>
<evidence type="ECO:0000259" key="2">
    <source>
        <dbReference type="PROSITE" id="PS51898"/>
    </source>
</evidence>
<name>A0A645AAG6_9ZZZZ</name>
<gene>
    <name evidence="3" type="primary">xerC_157</name>
    <name evidence="3" type="ORF">SDC9_94534</name>
</gene>
<dbReference type="GO" id="GO:0003677">
    <property type="term" value="F:DNA binding"/>
    <property type="evidence" value="ECO:0007669"/>
    <property type="project" value="InterPro"/>
</dbReference>
<dbReference type="PROSITE" id="PS51898">
    <property type="entry name" value="TYR_RECOMBINASE"/>
    <property type="match status" value="1"/>
</dbReference>
<evidence type="ECO:0000313" key="3">
    <source>
        <dbReference type="EMBL" id="MPM47813.1"/>
    </source>
</evidence>
<accession>A0A645AAG6</accession>
<dbReference type="Pfam" id="PF00589">
    <property type="entry name" value="Phage_integrase"/>
    <property type="match status" value="1"/>
</dbReference>
<dbReference type="SUPFAM" id="SSF56349">
    <property type="entry name" value="DNA breaking-rejoining enzymes"/>
    <property type="match status" value="1"/>
</dbReference>
<organism evidence="3">
    <name type="scientific">bioreactor metagenome</name>
    <dbReference type="NCBI Taxonomy" id="1076179"/>
    <lineage>
        <taxon>unclassified sequences</taxon>
        <taxon>metagenomes</taxon>
        <taxon>ecological metagenomes</taxon>
    </lineage>
</organism>